<gene>
    <name evidence="2" type="ORF">OSB04_028879</name>
</gene>
<dbReference type="Proteomes" id="UP001172457">
    <property type="component" value="Chromosome 7"/>
</dbReference>
<dbReference type="EMBL" id="JARYMX010000007">
    <property type="protein sequence ID" value="KAJ9542373.1"/>
    <property type="molecule type" value="Genomic_DNA"/>
</dbReference>
<keyword evidence="3" id="KW-1185">Reference proteome</keyword>
<dbReference type="AlphaFoldDB" id="A0AA38SP20"/>
<evidence type="ECO:0000313" key="2">
    <source>
        <dbReference type="EMBL" id="KAJ9542373.1"/>
    </source>
</evidence>
<proteinExistence type="predicted"/>
<protein>
    <recommendedName>
        <fullName evidence="1">DUF4283 domain-containing protein</fullName>
    </recommendedName>
</protein>
<dbReference type="Pfam" id="PF14111">
    <property type="entry name" value="DUF4283"/>
    <property type="match status" value="1"/>
</dbReference>
<evidence type="ECO:0000313" key="3">
    <source>
        <dbReference type="Proteomes" id="UP001172457"/>
    </source>
</evidence>
<comment type="caution">
    <text evidence="2">The sequence shown here is derived from an EMBL/GenBank/DDBJ whole genome shotgun (WGS) entry which is preliminary data.</text>
</comment>
<reference evidence="2" key="1">
    <citation type="submission" date="2023-03" db="EMBL/GenBank/DDBJ databases">
        <title>Chromosome-scale reference genome and RAD-based genetic map of yellow starthistle (Centaurea solstitialis) reveal putative structural variation and QTLs associated with invader traits.</title>
        <authorList>
            <person name="Reatini B."/>
            <person name="Cang F.A."/>
            <person name="Jiang Q."/>
            <person name="Mckibben M.T.W."/>
            <person name="Barker M.S."/>
            <person name="Rieseberg L.H."/>
            <person name="Dlugosch K.M."/>
        </authorList>
    </citation>
    <scope>NUCLEOTIDE SEQUENCE</scope>
    <source>
        <strain evidence="2">CAN-66</strain>
        <tissue evidence="2">Leaf</tissue>
    </source>
</reference>
<feature type="domain" description="DUF4283" evidence="1">
    <location>
        <begin position="75"/>
        <end position="154"/>
    </location>
</feature>
<dbReference type="InterPro" id="IPR025558">
    <property type="entry name" value="DUF4283"/>
</dbReference>
<evidence type="ECO:0000259" key="1">
    <source>
        <dbReference type="Pfam" id="PF14111"/>
    </source>
</evidence>
<accession>A0AA38SP20</accession>
<organism evidence="2 3">
    <name type="scientific">Centaurea solstitialis</name>
    <name type="common">yellow star-thistle</name>
    <dbReference type="NCBI Taxonomy" id="347529"/>
    <lineage>
        <taxon>Eukaryota</taxon>
        <taxon>Viridiplantae</taxon>
        <taxon>Streptophyta</taxon>
        <taxon>Embryophyta</taxon>
        <taxon>Tracheophyta</taxon>
        <taxon>Spermatophyta</taxon>
        <taxon>Magnoliopsida</taxon>
        <taxon>eudicotyledons</taxon>
        <taxon>Gunneridae</taxon>
        <taxon>Pentapetalae</taxon>
        <taxon>asterids</taxon>
        <taxon>campanulids</taxon>
        <taxon>Asterales</taxon>
        <taxon>Asteraceae</taxon>
        <taxon>Carduoideae</taxon>
        <taxon>Cardueae</taxon>
        <taxon>Centaureinae</taxon>
        <taxon>Centaurea</taxon>
    </lineage>
</organism>
<name>A0AA38SP20_9ASTR</name>
<sequence length="177" mass="19937">MCPSPSDGSMLPPKTLVGGEVPSEGTMHAISHASAASRVSVFKRLLILIDLRFHMRLPWVLRMGQLPLELTKSAASNFRSTLYGYFLGPRILFPIVQRAATNTWGRYGFRDVMLNNNGFYFFRFNDEGGSKVAMEKGPLMVKKVPLFVPSWDPSNVLLEEHSLVDHRWTKSQAIQVL</sequence>